<reference evidence="1 2" key="1">
    <citation type="submission" date="2017-08" db="EMBL/GenBank/DDBJ databases">
        <title>Virgibacillus indicus sp. nov. and Virgibacillus profoundi sp. nov, two moderately halophilic bacteria isolated from marine sediment by using the Microfluidic Streak Plate.</title>
        <authorList>
            <person name="Xu B."/>
            <person name="Hu B."/>
            <person name="Wang J."/>
            <person name="Zhu Y."/>
            <person name="Huang L."/>
            <person name="Du W."/>
            <person name="Huang Y."/>
        </authorList>
    </citation>
    <scope>NUCLEOTIDE SEQUENCE [LARGE SCALE GENOMIC DNA]</scope>
    <source>
        <strain evidence="1 2">IO3-P2-C2</strain>
    </source>
</reference>
<dbReference type="Proteomes" id="UP000216498">
    <property type="component" value="Unassembled WGS sequence"/>
</dbReference>
<organism evidence="1 2">
    <name type="scientific">Virgibacillus indicus</name>
    <dbReference type="NCBI Taxonomy" id="2024554"/>
    <lineage>
        <taxon>Bacteria</taxon>
        <taxon>Bacillati</taxon>
        <taxon>Bacillota</taxon>
        <taxon>Bacilli</taxon>
        <taxon>Bacillales</taxon>
        <taxon>Bacillaceae</taxon>
        <taxon>Virgibacillus</taxon>
    </lineage>
</organism>
<keyword evidence="2" id="KW-1185">Reference proteome</keyword>
<evidence type="ECO:0000313" key="2">
    <source>
        <dbReference type="Proteomes" id="UP000216498"/>
    </source>
</evidence>
<dbReference type="AlphaFoldDB" id="A0A265N5A0"/>
<evidence type="ECO:0000313" key="1">
    <source>
        <dbReference type="EMBL" id="OZU86961.1"/>
    </source>
</evidence>
<dbReference type="RefSeq" id="WP_206207727.1">
    <property type="nucleotide sequence ID" value="NZ_NPMS01000073.1"/>
</dbReference>
<comment type="caution">
    <text evidence="1">The sequence shown here is derived from an EMBL/GenBank/DDBJ whole genome shotgun (WGS) entry which is preliminary data.</text>
</comment>
<accession>A0A265N5A0</accession>
<feature type="non-terminal residue" evidence="1">
    <location>
        <position position="129"/>
    </location>
</feature>
<name>A0A265N5A0_9BACI</name>
<dbReference type="EMBL" id="NPMS01000073">
    <property type="protein sequence ID" value="OZU86961.1"/>
    <property type="molecule type" value="Genomic_DNA"/>
</dbReference>
<proteinExistence type="predicted"/>
<gene>
    <name evidence="1" type="ORF">CIL03_19515</name>
</gene>
<feature type="non-terminal residue" evidence="1">
    <location>
        <position position="1"/>
    </location>
</feature>
<protein>
    <submittedName>
        <fullName evidence="1">Adhesin</fullName>
    </submittedName>
</protein>
<sequence>TLAYGAGTYRGTGNAYQMANYYLDTWNGELPHPGGNSTGHIDLDNEIQNATMNPNRPGVGGLGFDTRESGTSQFVELGVADLYASLSGTVSTTRWVNVNATNTSALSGSAFSGASGNIGVNVAAGTGNL</sequence>